<accession>A0A7X6RK09</accession>
<proteinExistence type="predicted"/>
<evidence type="ECO:0000313" key="2">
    <source>
        <dbReference type="Proteomes" id="UP000523447"/>
    </source>
</evidence>
<sequence length="359" mass="39338">MVYPTGLLRYKPAIRIENLSQFSEPRPGDLIWAPDGKTVLTFYRSSAGRRWFDVVRLRPEQSRITGAAIGTLPGEIDLGDNDISFAFTKTGDYLLAVGEARELRVYTTQDLRLVRAMNLPAPTELRATGPVTGKDVMVTGPDEATVFYAGLLTRWRISDGTPLGNPLPVFANPEDLSILAQAGKAVERSDHPEQIILMSPDGLSLWDIRERRELRSWRRETMSPMPTYRYLPGRPEIYVGQKIWNLDTGALTTPTHPVPDPGSVKGNTANGLIIAAKSDSIEIWDADRGRLFDFHPPGPGLEAVGAPTGMVLMSQDGPATIDLTRADALARLCAISDREYTGAERAALPIGADTTTPCR</sequence>
<gene>
    <name evidence="1" type="ORF">HGA07_21360</name>
</gene>
<protein>
    <recommendedName>
        <fullName evidence="3">WD40 repeat domain-containing protein</fullName>
    </recommendedName>
</protein>
<dbReference type="Proteomes" id="UP000523447">
    <property type="component" value="Unassembled WGS sequence"/>
</dbReference>
<organism evidence="1 2">
    <name type="scientific">Nocardia veterana</name>
    <dbReference type="NCBI Taxonomy" id="132249"/>
    <lineage>
        <taxon>Bacteria</taxon>
        <taxon>Bacillati</taxon>
        <taxon>Actinomycetota</taxon>
        <taxon>Actinomycetes</taxon>
        <taxon>Mycobacteriales</taxon>
        <taxon>Nocardiaceae</taxon>
        <taxon>Nocardia</taxon>
    </lineage>
</organism>
<reference evidence="1 2" key="1">
    <citation type="submission" date="2020-04" db="EMBL/GenBank/DDBJ databases">
        <title>MicrobeNet Type strains.</title>
        <authorList>
            <person name="Nicholson A.C."/>
        </authorList>
    </citation>
    <scope>NUCLEOTIDE SEQUENCE [LARGE SCALE GENOMIC DNA]</scope>
    <source>
        <strain evidence="1 2">DSM 44445</strain>
    </source>
</reference>
<dbReference type="SUPFAM" id="SSF50969">
    <property type="entry name" value="YVTN repeat-like/Quinoprotein amine dehydrogenase"/>
    <property type="match status" value="1"/>
</dbReference>
<dbReference type="AlphaFoldDB" id="A0A7X6RK09"/>
<evidence type="ECO:0008006" key="3">
    <source>
        <dbReference type="Google" id="ProtNLM"/>
    </source>
</evidence>
<evidence type="ECO:0000313" key="1">
    <source>
        <dbReference type="EMBL" id="NKY88159.1"/>
    </source>
</evidence>
<comment type="caution">
    <text evidence="1">The sequence shown here is derived from an EMBL/GenBank/DDBJ whole genome shotgun (WGS) entry which is preliminary data.</text>
</comment>
<dbReference type="RefSeq" id="WP_168441302.1">
    <property type="nucleotide sequence ID" value="NZ_CAWPHS010000019.1"/>
</dbReference>
<keyword evidence="2" id="KW-1185">Reference proteome</keyword>
<dbReference type="EMBL" id="JAAXPE010000026">
    <property type="protein sequence ID" value="NKY88159.1"/>
    <property type="molecule type" value="Genomic_DNA"/>
</dbReference>
<dbReference type="Gene3D" id="2.130.10.10">
    <property type="entry name" value="YVTN repeat-like/Quinoprotein amine dehydrogenase"/>
    <property type="match status" value="1"/>
</dbReference>
<name>A0A7X6RK09_9NOCA</name>
<dbReference type="InterPro" id="IPR015943">
    <property type="entry name" value="WD40/YVTN_repeat-like_dom_sf"/>
</dbReference>
<dbReference type="InterPro" id="IPR011044">
    <property type="entry name" value="Quino_amine_DH_bsu"/>
</dbReference>